<reference evidence="2 3" key="1">
    <citation type="submission" date="2016-06" db="EMBL/GenBank/DDBJ databases">
        <authorList>
            <person name="Kjaerup R.B."/>
            <person name="Dalgaard T.S."/>
            <person name="Juul-Madsen H.R."/>
        </authorList>
    </citation>
    <scope>NUCLEOTIDE SEQUENCE [LARGE SCALE GENOMIC DNA]</scope>
</reference>
<dbReference type="Proteomes" id="UP000215127">
    <property type="component" value="Chromosome 5"/>
</dbReference>
<sequence>MPKRKKEGPPPVTQVVAAYKKMQMEGYGFRNQAEYLGVVENTVDIVKAFHHEEYVGHQIEKRAAKLKITSLSDADFQSLSDMMAASRRRTLTAFEPPQDGKAEQLITSLTSENDLLKQQVETLKEQVEQLKSKTDSMDENERQSKQASRDRAFWTEKEHQVYQELRKLHKHFGKPDTLPSDEKAYSTALQQLHGYKEMHDSRIRVRSKTTTLKAKLDALLDGQTEEEMEADCAWHNEQLSVLATKVVEMNARKARIEAAVVEQDRMQLKLESFRDFGPFEPDPDHISHVRALVTGFEFAVCLDEDELAAIRIQHKKLATEAEQMRKSNKTQQDELTKSHKDISAVTKSLVALKLEKEELTEKSAQYSAAGLSHRKSQEATTKSNARLDKDVKALDTKLRQAHQDHIAAKVEDSRLKIKKDELESQIKAAGEDWEKLQANVIDDAEVDDLEATLRTSSREYSVAWIEDIHAQEASLALRRATDDTRDTHYTFMQQNPAVDRDKVREELKTLQLEIATAETQRDLDRMHVDHITSKTTSLRTEREDEAQDSSRVSLETAKGDFSNEIKLSTDHMLQRSEVDIIQAETTRLELEKSTVDWESQKSSALSDLETLRTQSYQNESANMIGKSTVESLKAAKSGIVVEALTDFDQQHKDLRRQLNEQQDLAVRNKVANRAGQIEAQSLETTKSEIEIEPLRDYPALNRTVWRGLEDRLKESNAAQLANKSAKYQLELRSAMLMDVQVEPVKDCTIQLQTTDDALRARVKSAADNRAANLRAQYEVDAVKAARAKVVLPPVKDYHSLLRDAESTLSEAQNAVTAHKVHESEEASLLAETKRLLAQRSTSTDEDRATRKSTLKLLKEACSTDAERQAREDIQTMKDEMLRHELQTLRERNPLPTGQVPQIDHTLVSPQIRQMLAESIKALGNRLCAELLEDFWTAKGKNVDDETANFRQNSPANGKKKTMDVDGVKRKLEIFSADMNKDALFAVVVADRKLHRKLQLDGAQVVASALEQITDTAKPLQAHDATFADISAVFENLRGYSDQIIKSVPADARQTFRQALLPGQTAMQAIKDEANYHDQLQSTAMVLGAVLHLMFRMWQPDLTLDAAQTCQRLREIATMSLPTPDTGSILMARLEEIS</sequence>
<evidence type="ECO:0000256" key="1">
    <source>
        <dbReference type="SAM" id="MobiDB-lite"/>
    </source>
</evidence>
<dbReference type="EMBL" id="LT853696">
    <property type="protein sequence ID" value="SMQ51347.1"/>
    <property type="molecule type" value="Genomic_DNA"/>
</dbReference>
<accession>A0A1X7RWL4</accession>
<protein>
    <submittedName>
        <fullName evidence="2">Uncharacterized protein</fullName>
    </submittedName>
</protein>
<gene>
    <name evidence="2" type="ORF">ZT3D7_G6500</name>
</gene>
<organism evidence="2 3">
    <name type="scientific">Zymoseptoria tritici (strain ST99CH_3D7)</name>
    <dbReference type="NCBI Taxonomy" id="1276538"/>
    <lineage>
        <taxon>Eukaryota</taxon>
        <taxon>Fungi</taxon>
        <taxon>Dikarya</taxon>
        <taxon>Ascomycota</taxon>
        <taxon>Pezizomycotina</taxon>
        <taxon>Dothideomycetes</taxon>
        <taxon>Dothideomycetidae</taxon>
        <taxon>Mycosphaerellales</taxon>
        <taxon>Mycosphaerellaceae</taxon>
        <taxon>Zymoseptoria</taxon>
    </lineage>
</organism>
<feature type="region of interest" description="Disordered" evidence="1">
    <location>
        <begin position="127"/>
        <end position="152"/>
    </location>
</feature>
<dbReference type="STRING" id="1276538.A0A1X7RWL4"/>
<evidence type="ECO:0000313" key="3">
    <source>
        <dbReference type="Proteomes" id="UP000215127"/>
    </source>
</evidence>
<keyword evidence="3" id="KW-1185">Reference proteome</keyword>
<proteinExistence type="predicted"/>
<dbReference type="AlphaFoldDB" id="A0A1X7RWL4"/>
<feature type="region of interest" description="Disordered" evidence="1">
    <location>
        <begin position="364"/>
        <end position="386"/>
    </location>
</feature>
<evidence type="ECO:0000313" key="2">
    <source>
        <dbReference type="EMBL" id="SMQ51347.1"/>
    </source>
</evidence>
<name>A0A1X7RWL4_ZYMT9</name>